<dbReference type="Pfam" id="PF03168">
    <property type="entry name" value="LEA_2"/>
    <property type="match status" value="1"/>
</dbReference>
<comment type="caution">
    <text evidence="8">The sequence shown here is derived from an EMBL/GenBank/DDBJ whole genome shotgun (WGS) entry which is preliminary data.</text>
</comment>
<accession>A0A9Q0JCN4</accession>
<evidence type="ECO:0000256" key="3">
    <source>
        <dbReference type="ARBA" id="ARBA00022989"/>
    </source>
</evidence>
<reference evidence="8" key="2">
    <citation type="journal article" date="2023" name="Plants (Basel)">
        <title>Annotation of the Turnera subulata (Passifloraceae) Draft Genome Reveals the S-Locus Evolved after the Divergence of Turneroideae from Passifloroideae in a Stepwise Manner.</title>
        <authorList>
            <person name="Henning P.M."/>
            <person name="Roalson E.H."/>
            <person name="Mir W."/>
            <person name="McCubbin A.G."/>
            <person name="Shore J.S."/>
        </authorList>
    </citation>
    <scope>NUCLEOTIDE SEQUENCE</scope>
    <source>
        <strain evidence="8">F60SS</strain>
    </source>
</reference>
<evidence type="ECO:0000256" key="2">
    <source>
        <dbReference type="ARBA" id="ARBA00022692"/>
    </source>
</evidence>
<feature type="domain" description="Late embryogenesis abundant protein LEA-2 subgroup" evidence="7">
    <location>
        <begin position="149"/>
        <end position="240"/>
    </location>
</feature>
<keyword evidence="9" id="KW-1185">Reference proteome</keyword>
<keyword evidence="4 6" id="KW-0472">Membrane</keyword>
<dbReference type="EMBL" id="JAKUCV010004042">
    <property type="protein sequence ID" value="KAJ4836684.1"/>
    <property type="molecule type" value="Genomic_DNA"/>
</dbReference>
<evidence type="ECO:0000256" key="6">
    <source>
        <dbReference type="SAM" id="Phobius"/>
    </source>
</evidence>
<dbReference type="InterPro" id="IPR004864">
    <property type="entry name" value="LEA_2"/>
</dbReference>
<dbReference type="Proteomes" id="UP001141552">
    <property type="component" value="Unassembled WGS sequence"/>
</dbReference>
<dbReference type="PANTHER" id="PTHR31234:SF69">
    <property type="entry name" value="EXPRESSED PROTEIN"/>
    <property type="match status" value="1"/>
</dbReference>
<dbReference type="SUPFAM" id="SSF117070">
    <property type="entry name" value="LEA14-like"/>
    <property type="match status" value="1"/>
</dbReference>
<gene>
    <name evidence="8" type="ORF">Tsubulata_043327</name>
</gene>
<name>A0A9Q0JCN4_9ROSI</name>
<protein>
    <recommendedName>
        <fullName evidence="7">Late embryogenesis abundant protein LEA-2 subgroup domain-containing protein</fullName>
    </recommendedName>
</protein>
<evidence type="ECO:0000259" key="7">
    <source>
        <dbReference type="Pfam" id="PF03168"/>
    </source>
</evidence>
<feature type="transmembrane region" description="Helical" evidence="6">
    <location>
        <begin position="97"/>
        <end position="116"/>
    </location>
</feature>
<comment type="subcellular location">
    <subcellularLocation>
        <location evidence="1">Membrane</location>
        <topology evidence="1">Single-pass membrane protein</topology>
    </subcellularLocation>
</comment>
<keyword evidence="2 6" id="KW-0812">Transmembrane</keyword>
<dbReference type="PANTHER" id="PTHR31234">
    <property type="entry name" value="LATE EMBRYOGENESIS ABUNDANT (LEA) HYDROXYPROLINE-RICH GLYCOPROTEIN FAMILY"/>
    <property type="match status" value="1"/>
</dbReference>
<proteinExistence type="predicted"/>
<evidence type="ECO:0000313" key="8">
    <source>
        <dbReference type="EMBL" id="KAJ4836684.1"/>
    </source>
</evidence>
<dbReference type="GO" id="GO:0098542">
    <property type="term" value="P:defense response to other organism"/>
    <property type="evidence" value="ECO:0007669"/>
    <property type="project" value="InterPro"/>
</dbReference>
<dbReference type="InterPro" id="IPR044839">
    <property type="entry name" value="NDR1-like"/>
</dbReference>
<dbReference type="GO" id="GO:0016020">
    <property type="term" value="C:membrane"/>
    <property type="evidence" value="ECO:0007669"/>
    <property type="project" value="UniProtKB-SubCell"/>
</dbReference>
<dbReference type="AlphaFoldDB" id="A0A9Q0JCN4"/>
<evidence type="ECO:0000256" key="4">
    <source>
        <dbReference type="ARBA" id="ARBA00023136"/>
    </source>
</evidence>
<dbReference type="OrthoDB" id="1414122at2759"/>
<evidence type="ECO:0000256" key="1">
    <source>
        <dbReference type="ARBA" id="ARBA00004167"/>
    </source>
</evidence>
<evidence type="ECO:0000256" key="5">
    <source>
        <dbReference type="SAM" id="MobiDB-lite"/>
    </source>
</evidence>
<feature type="compositionally biased region" description="Pro residues" evidence="5">
    <location>
        <begin position="35"/>
        <end position="57"/>
    </location>
</feature>
<evidence type="ECO:0000313" key="9">
    <source>
        <dbReference type="Proteomes" id="UP001141552"/>
    </source>
</evidence>
<feature type="region of interest" description="Disordered" evidence="5">
    <location>
        <begin position="27"/>
        <end position="60"/>
    </location>
</feature>
<sequence length="298" mass="33276">MELNHQNPTQKSSISFLAKTLHTVYSSRSLHTHQPHPPPPPPMSLSKTEPPPPPPSPTHYYTHLPSQPEQGFILLPFCNCNNPLTDPIRRRRRWPTISALILLPILILSGLAYLLWPSDPTLQVVRLRLDKIRVHTIPIISLDISMHVTIRVRNVDVYSMDLNTLDVAVKYRGKRLGHVTSGRGHVRAFASSYVEAELNLIGVRVLTDVVPLLEDLAKGSVPFDTVTEVSGRLGLLFFGFPLKAKLSCEVLVNTKNQTILRQSCLPEALSSNNLIQPTIISLDQPVDGQLLMITNRTI</sequence>
<keyword evidence="3 6" id="KW-1133">Transmembrane helix</keyword>
<reference evidence="8" key="1">
    <citation type="submission" date="2022-02" db="EMBL/GenBank/DDBJ databases">
        <authorList>
            <person name="Henning P.M."/>
            <person name="McCubbin A.G."/>
            <person name="Shore J.S."/>
        </authorList>
    </citation>
    <scope>NUCLEOTIDE SEQUENCE</scope>
    <source>
        <strain evidence="8">F60SS</strain>
        <tissue evidence="8">Leaves</tissue>
    </source>
</reference>
<organism evidence="8 9">
    <name type="scientific">Turnera subulata</name>
    <dbReference type="NCBI Taxonomy" id="218843"/>
    <lineage>
        <taxon>Eukaryota</taxon>
        <taxon>Viridiplantae</taxon>
        <taxon>Streptophyta</taxon>
        <taxon>Embryophyta</taxon>
        <taxon>Tracheophyta</taxon>
        <taxon>Spermatophyta</taxon>
        <taxon>Magnoliopsida</taxon>
        <taxon>eudicotyledons</taxon>
        <taxon>Gunneridae</taxon>
        <taxon>Pentapetalae</taxon>
        <taxon>rosids</taxon>
        <taxon>fabids</taxon>
        <taxon>Malpighiales</taxon>
        <taxon>Passifloraceae</taxon>
        <taxon>Turnera</taxon>
    </lineage>
</organism>